<dbReference type="Proteomes" id="UP000315983">
    <property type="component" value="Unassembled WGS sequence"/>
</dbReference>
<dbReference type="Gene3D" id="1.10.640.10">
    <property type="entry name" value="Haem peroxidase domain superfamily, animal type"/>
    <property type="match status" value="1"/>
</dbReference>
<keyword evidence="3" id="KW-0325">Glycoprotein</keyword>
<proteinExistence type="predicted"/>
<accession>A0A542XR34</accession>
<evidence type="ECO:0000256" key="1">
    <source>
        <dbReference type="ARBA" id="ARBA00004613"/>
    </source>
</evidence>
<gene>
    <name evidence="6" type="ORF">FB564_3446</name>
    <name evidence="5" type="ORF">Sar04_23640</name>
</gene>
<dbReference type="InterPro" id="IPR019791">
    <property type="entry name" value="Haem_peroxidase_animal"/>
</dbReference>
<evidence type="ECO:0000313" key="8">
    <source>
        <dbReference type="Proteomes" id="UP000677457"/>
    </source>
</evidence>
<dbReference type="GO" id="GO:0004601">
    <property type="term" value="F:peroxidase activity"/>
    <property type="evidence" value="ECO:0007669"/>
    <property type="project" value="UniProtKB-KW"/>
</dbReference>
<protein>
    <submittedName>
        <fullName evidence="6">Heme peroxidase</fullName>
    </submittedName>
</protein>
<evidence type="ECO:0000256" key="4">
    <source>
        <dbReference type="SAM" id="SignalP"/>
    </source>
</evidence>
<dbReference type="PANTHER" id="PTHR11475">
    <property type="entry name" value="OXIDASE/PEROXIDASE"/>
    <property type="match status" value="1"/>
</dbReference>
<dbReference type="AlphaFoldDB" id="A0A542XR34"/>
<dbReference type="GO" id="GO:0005576">
    <property type="term" value="C:extracellular region"/>
    <property type="evidence" value="ECO:0007669"/>
    <property type="project" value="UniProtKB-SubCell"/>
</dbReference>
<keyword evidence="6" id="KW-0560">Oxidoreductase</keyword>
<feature type="signal peptide" evidence="4">
    <location>
        <begin position="1"/>
        <end position="26"/>
    </location>
</feature>
<comment type="caution">
    <text evidence="6">The sequence shown here is derived from an EMBL/GenBank/DDBJ whole genome shotgun (WGS) entry which is preliminary data.</text>
</comment>
<dbReference type="EMBL" id="BOQM01000015">
    <property type="protein sequence ID" value="GIM85628.1"/>
    <property type="molecule type" value="Genomic_DNA"/>
</dbReference>
<dbReference type="Proteomes" id="UP000677457">
    <property type="component" value="Unassembled WGS sequence"/>
</dbReference>
<keyword evidence="6" id="KW-0575">Peroxidase</keyword>
<comment type="subcellular location">
    <subcellularLocation>
        <location evidence="1">Secreted</location>
    </subcellularLocation>
</comment>
<dbReference type="EMBL" id="VFOL01000001">
    <property type="protein sequence ID" value="TQL38252.1"/>
    <property type="molecule type" value="Genomic_DNA"/>
</dbReference>
<organism evidence="6 7">
    <name type="scientific">Salinispora arenicola</name>
    <dbReference type="NCBI Taxonomy" id="168697"/>
    <lineage>
        <taxon>Bacteria</taxon>
        <taxon>Bacillati</taxon>
        <taxon>Actinomycetota</taxon>
        <taxon>Actinomycetes</taxon>
        <taxon>Micromonosporales</taxon>
        <taxon>Micromonosporaceae</taxon>
        <taxon>Salinispora</taxon>
    </lineage>
</organism>
<keyword evidence="2" id="KW-0964">Secreted</keyword>
<evidence type="ECO:0000313" key="6">
    <source>
        <dbReference type="EMBL" id="TQL38252.1"/>
    </source>
</evidence>
<sequence length="737" mass="81337">MDVLSRNNRRRSRRSLATLTALGVFAGVSLPGVAAADASHDGPDRRLLGVWEVQSLDGADNNPRHPTWGMANTNYPRVAAANYADGLGEPVNAPNPRYISNRVINDTGLSLYSEGNVSQWGFVWGQFLDHTFAERLGRREVSDPAEPAPIVVDDSDPMEFYRTNLGFIPFDRSAIAPGSGIDGPREQINTHSSYVDAATIYGQTEERLDWLRVGSVDGDPRNNNARLLMSADDYLPRRDARGNPDSAPLMVVGSNVPARVAVAGDARANENPPLLATHTLFAREHNRIVARLPRWLSEEDKFQIARAVVIAEQQYITFEEFLPALGVTLQPYRGYRPTVNSSLSNEFATVAYRAHSQIRGDFRLEAEAGRYPPEDLDRLESLGVLIEVDGDTVGMTIPLSEDAFFNPDMLELLQLGPLLEGIGRNTQHNNDELIDNLLRSVVFDIPVPENPTCADEPGLPACIRGVNDLAAIDIARGRDHGMPTYNQLRVAMGLPAKTSFAAITGEESEEFPADPLLTTGDEINDPDSLDFVAIYNGDGEPTTPEMGDATSAQRRAPLAARLKAIYGSVDSVDAFVGMLSEPHVPGTEFGELQLTVWRDSFTGLRDGDRFFYANDPLLRHVRRAFGIDYRTSLGDLIARNTSVPRSAMPDNVFLTKQREDPTHPWCRWLPPAWCEWLDRHATAAKVEARFVKDGYTRSAHHRVASRNGHAPGWLAGVDARVVPRRSPQGWRRDGAHC</sequence>
<keyword evidence="8" id="KW-1185">Reference proteome</keyword>
<name>A0A542XR34_SALAC</name>
<dbReference type="Pfam" id="PF03098">
    <property type="entry name" value="An_peroxidase"/>
    <property type="match status" value="2"/>
</dbReference>
<evidence type="ECO:0000313" key="5">
    <source>
        <dbReference type="EMBL" id="GIM85628.1"/>
    </source>
</evidence>
<dbReference type="GO" id="GO:0020037">
    <property type="term" value="F:heme binding"/>
    <property type="evidence" value="ECO:0007669"/>
    <property type="project" value="InterPro"/>
</dbReference>
<dbReference type="InterPro" id="IPR010255">
    <property type="entry name" value="Haem_peroxidase_sf"/>
</dbReference>
<dbReference type="GO" id="GO:0006979">
    <property type="term" value="P:response to oxidative stress"/>
    <property type="evidence" value="ECO:0007669"/>
    <property type="project" value="InterPro"/>
</dbReference>
<reference evidence="6 7" key="1">
    <citation type="submission" date="2019-06" db="EMBL/GenBank/DDBJ databases">
        <title>Sequencing the genomes of 1000 actinobacteria strains.</title>
        <authorList>
            <person name="Klenk H.-P."/>
        </authorList>
    </citation>
    <scope>NUCLEOTIDE SEQUENCE [LARGE SCALE GENOMIC DNA]</scope>
    <source>
        <strain evidence="6 7">DSM 44819</strain>
    </source>
</reference>
<dbReference type="InterPro" id="IPR037120">
    <property type="entry name" value="Haem_peroxidase_sf_animal"/>
</dbReference>
<feature type="chain" id="PRO_5038896108" evidence="4">
    <location>
        <begin position="27"/>
        <end position="737"/>
    </location>
</feature>
<reference evidence="5 8" key="2">
    <citation type="submission" date="2021-03" db="EMBL/GenBank/DDBJ databases">
        <title>Whole genome shotgun sequence of Salinispora arenicola NBRC 105043.</title>
        <authorList>
            <person name="Komaki H."/>
            <person name="Tamura T."/>
        </authorList>
    </citation>
    <scope>NUCLEOTIDE SEQUENCE [LARGE SCALE GENOMIC DNA]</scope>
    <source>
        <strain evidence="5 8">NBRC 105043</strain>
    </source>
</reference>
<evidence type="ECO:0000256" key="3">
    <source>
        <dbReference type="ARBA" id="ARBA00023180"/>
    </source>
</evidence>
<dbReference type="PROSITE" id="PS50292">
    <property type="entry name" value="PEROXIDASE_3"/>
    <property type="match status" value="1"/>
</dbReference>
<keyword evidence="4" id="KW-0732">Signal</keyword>
<dbReference type="PANTHER" id="PTHR11475:SF4">
    <property type="entry name" value="CHORION PEROXIDASE"/>
    <property type="match status" value="1"/>
</dbReference>
<dbReference type="PRINTS" id="PR00457">
    <property type="entry name" value="ANPEROXIDASE"/>
</dbReference>
<dbReference type="SUPFAM" id="SSF48113">
    <property type="entry name" value="Heme-dependent peroxidases"/>
    <property type="match status" value="1"/>
</dbReference>
<evidence type="ECO:0000256" key="2">
    <source>
        <dbReference type="ARBA" id="ARBA00022525"/>
    </source>
</evidence>
<evidence type="ECO:0000313" key="7">
    <source>
        <dbReference type="Proteomes" id="UP000315983"/>
    </source>
</evidence>